<dbReference type="Gene3D" id="2.170.300.10">
    <property type="entry name" value="Tie2 ligand-binding domain superfamily"/>
    <property type="match status" value="1"/>
</dbReference>
<comment type="caution">
    <text evidence="3">The sequence shown here is derived from an EMBL/GenBank/DDBJ whole genome shotgun (WGS) entry which is preliminary data.</text>
</comment>
<evidence type="ECO:0000256" key="1">
    <source>
        <dbReference type="SAM" id="SignalP"/>
    </source>
</evidence>
<keyword evidence="4" id="KW-1185">Reference proteome</keyword>
<keyword evidence="1" id="KW-0732">Signal</keyword>
<evidence type="ECO:0000259" key="2">
    <source>
        <dbReference type="PROSITE" id="PS50853"/>
    </source>
</evidence>
<feature type="domain" description="Fibronectin type-III" evidence="2">
    <location>
        <begin position="223"/>
        <end position="324"/>
    </location>
</feature>
<feature type="signal peptide" evidence="1">
    <location>
        <begin position="1"/>
        <end position="18"/>
    </location>
</feature>
<dbReference type="OrthoDB" id="19903at2759"/>
<organism evidence="3 4">
    <name type="scientific">Holothuria leucospilota</name>
    <name type="common">Black long sea cucumber</name>
    <name type="synonym">Mertensiothuria leucospilota</name>
    <dbReference type="NCBI Taxonomy" id="206669"/>
    <lineage>
        <taxon>Eukaryota</taxon>
        <taxon>Metazoa</taxon>
        <taxon>Echinodermata</taxon>
        <taxon>Eleutherozoa</taxon>
        <taxon>Echinozoa</taxon>
        <taxon>Holothuroidea</taxon>
        <taxon>Aspidochirotacea</taxon>
        <taxon>Aspidochirotida</taxon>
        <taxon>Holothuriidae</taxon>
        <taxon>Holothuria</taxon>
    </lineage>
</organism>
<dbReference type="InterPro" id="IPR013783">
    <property type="entry name" value="Ig-like_fold"/>
</dbReference>
<dbReference type="InterPro" id="IPR036116">
    <property type="entry name" value="FN3_sf"/>
</dbReference>
<dbReference type="SMART" id="SM00060">
    <property type="entry name" value="FN3"/>
    <property type="match status" value="1"/>
</dbReference>
<protein>
    <submittedName>
        <fullName evidence="3">Tyrosine-protein kinase receptor Tie-1</fullName>
    </submittedName>
</protein>
<feature type="chain" id="PRO_5040414666" evidence="1">
    <location>
        <begin position="19"/>
        <end position="332"/>
    </location>
</feature>
<dbReference type="EMBL" id="JAIZAY010000006">
    <property type="protein sequence ID" value="KAJ8040463.1"/>
    <property type="molecule type" value="Genomic_DNA"/>
</dbReference>
<dbReference type="PANTHER" id="PTHR26391">
    <property type="entry name" value="INACTIVE TYROSINE-PROTEIN KINASE 7"/>
    <property type="match status" value="1"/>
</dbReference>
<keyword evidence="3" id="KW-0418">Kinase</keyword>
<dbReference type="AlphaFoldDB" id="A0A9Q1C935"/>
<dbReference type="Proteomes" id="UP001152320">
    <property type="component" value="Chromosome 6"/>
</dbReference>
<dbReference type="PANTHER" id="PTHR26391:SF18">
    <property type="entry name" value="PROTEIN KINASE RECEPTOR TIE-1, PUTATIVE-RELATED"/>
    <property type="match status" value="1"/>
</dbReference>
<name>A0A9Q1C935_HOLLE</name>
<dbReference type="InterPro" id="IPR003961">
    <property type="entry name" value="FN3_dom"/>
</dbReference>
<accession>A0A9Q1C935</accession>
<keyword evidence="3" id="KW-0675">Receptor</keyword>
<gene>
    <name evidence="3" type="ORF">HOLleu_14759</name>
</gene>
<dbReference type="Gene3D" id="2.60.40.10">
    <property type="entry name" value="Immunoglobulins"/>
    <property type="match status" value="1"/>
</dbReference>
<reference evidence="3" key="1">
    <citation type="submission" date="2021-10" db="EMBL/GenBank/DDBJ databases">
        <title>Tropical sea cucumber genome reveals ecological adaptation and Cuvierian tubules defense mechanism.</title>
        <authorList>
            <person name="Chen T."/>
        </authorList>
    </citation>
    <scope>NUCLEOTIDE SEQUENCE</scope>
    <source>
        <strain evidence="3">Nanhai2018</strain>
        <tissue evidence="3">Muscle</tissue>
    </source>
</reference>
<dbReference type="PROSITE" id="PS50853">
    <property type="entry name" value="FN3"/>
    <property type="match status" value="1"/>
</dbReference>
<evidence type="ECO:0000313" key="3">
    <source>
        <dbReference type="EMBL" id="KAJ8040463.1"/>
    </source>
</evidence>
<evidence type="ECO:0000313" key="4">
    <source>
        <dbReference type="Proteomes" id="UP001152320"/>
    </source>
</evidence>
<keyword evidence="3" id="KW-0808">Transferase</keyword>
<sequence length="332" mass="35944">MANVLLLWKFLLIGFVAAEAPVTSGPPSEFTSPYKECIEGTFGVDCLQDCHCDGLCDRFTGVCNGTCEAGWIGDSCQICQGDSFGESCGQECRCEADACNKVTGECSGQCKPQWVDSYQCLAGLPDATSSKINPNTASTISCTTQISGNSTRILTVNMSREPDQVMERSIQFVDRTGVGNTEVWRFTADDIKEGDELFCLLLDQGNIVARLGITVMEYDLLVLLSPPTVVKASASSVTTTWTAWDPDRDNGDPPVVAYIPYYKKSVSDEWIRGTVVLPGEALELEVDNLESDTVYDFGITVVREGVNGEGPRSPSVAVRTTCTGKVLFSNHE</sequence>
<dbReference type="CDD" id="cd00063">
    <property type="entry name" value="FN3"/>
    <property type="match status" value="1"/>
</dbReference>
<dbReference type="SUPFAM" id="SSF49265">
    <property type="entry name" value="Fibronectin type III"/>
    <property type="match status" value="1"/>
</dbReference>
<dbReference type="GO" id="GO:0016301">
    <property type="term" value="F:kinase activity"/>
    <property type="evidence" value="ECO:0007669"/>
    <property type="project" value="UniProtKB-KW"/>
</dbReference>
<proteinExistence type="predicted"/>